<name>Q4VG15_EUGGR</name>
<dbReference type="PANTHER" id="PTHR10894">
    <property type="entry name" value="NUCLEOLAR PROTEIN 5 NUCLEOLAR PROTEIN NOP5 NOP58"/>
    <property type="match status" value="1"/>
</dbReference>
<dbReference type="GO" id="GO:0030515">
    <property type="term" value="F:snoRNA binding"/>
    <property type="evidence" value="ECO:0007669"/>
    <property type="project" value="InterPro"/>
</dbReference>
<dbReference type="SUPFAM" id="SSF89124">
    <property type="entry name" value="Nop domain"/>
    <property type="match status" value="1"/>
</dbReference>
<accession>Q4VG15</accession>
<dbReference type="PROSITE" id="PS51358">
    <property type="entry name" value="NOP"/>
    <property type="match status" value="1"/>
</dbReference>
<dbReference type="GO" id="GO:0042254">
    <property type="term" value="P:ribosome biogenesis"/>
    <property type="evidence" value="ECO:0007669"/>
    <property type="project" value="UniProtKB-KW"/>
</dbReference>
<keyword evidence="3" id="KW-0690">Ribosome biogenesis</keyword>
<dbReference type="Gene3D" id="1.10.246.90">
    <property type="entry name" value="Nop domain"/>
    <property type="match status" value="1"/>
</dbReference>
<evidence type="ECO:0000313" key="6">
    <source>
        <dbReference type="EMBL" id="AAY34141.1"/>
    </source>
</evidence>
<dbReference type="InterPro" id="IPR002687">
    <property type="entry name" value="Nop_dom"/>
</dbReference>
<evidence type="ECO:0000259" key="5">
    <source>
        <dbReference type="PROSITE" id="PS51358"/>
    </source>
</evidence>
<dbReference type="Pfam" id="PF01798">
    <property type="entry name" value="Nop"/>
    <property type="match status" value="1"/>
</dbReference>
<dbReference type="PANTHER" id="PTHR10894:SF1">
    <property type="entry name" value="NUCLEOLAR PROTEIN 58"/>
    <property type="match status" value="1"/>
</dbReference>
<dbReference type="Gene3D" id="1.10.287.4070">
    <property type="match status" value="1"/>
</dbReference>
<feature type="non-terminal residue" evidence="6">
    <location>
        <position position="405"/>
    </location>
</feature>
<reference evidence="6" key="1">
    <citation type="journal article" date="2005" name="Nucleic Acids Res.">
        <title>Unusual features of fibrillarin cDNA and gene structure in Euglena gracilis: evolutionary conservation of core proteins and structural predictions for methylation-guide box C/D snoRNPs throughout the domain Eucarya.</title>
        <authorList>
            <person name="Russell A.G."/>
            <person name="Watanabe Y."/>
            <person name="Charette J.M."/>
            <person name="Gray M.W."/>
        </authorList>
    </citation>
    <scope>NUCLEOTIDE SEQUENCE</scope>
</reference>
<sequence>MLALYELPGGYALFKVIEGGGFKLVGQHHFKDSEHAVEAAKALMNSELHESLKKFLKKSKIQDTLAVQDAKLGGLIKKKLDIPCIFDGEVEEIMRNIREQITTLVEGLTDQNMLQMSLGLAHTLNRHLLKFSADKIDVMVIQAIGLLDDLDKELNTYAMRVKEWYGWHFPEMAKIVVDNLQYARVILKMGTRENAATTDLVDVVDEDTAAQVRDAAIHSMGVGLTPEDITNIKMLCEEVVSTSEYRVQLFEYLRNRMNAIAPNLTTMVGELVGARLISHAGSLMNLAKMPSSTVQILGAEKALFRALKAKQATPKYGLIYHATLVGQAKANHKGKIARIAACRTALATRVDALAENVTGPTIGVEGRESVEFKLRKLEGGQIFTKAQKSHQYVEAETSTQPSTAT</sequence>
<feature type="domain" description="Nop" evidence="5">
    <location>
        <begin position="260"/>
        <end position="379"/>
    </location>
</feature>
<dbReference type="InterPro" id="IPR012976">
    <property type="entry name" value="NOSIC"/>
</dbReference>
<protein>
    <submittedName>
        <fullName evidence="6">Nop58p</fullName>
    </submittedName>
</protein>
<dbReference type="EMBL" id="AY950659">
    <property type="protein sequence ID" value="AAY34141.1"/>
    <property type="molecule type" value="mRNA"/>
</dbReference>
<dbReference type="FunFam" id="1.10.287.4070:FF:000001">
    <property type="entry name" value="Probable Nucleolar protein 58"/>
    <property type="match status" value="1"/>
</dbReference>
<dbReference type="InterPro" id="IPR045056">
    <property type="entry name" value="Nop56/Nop58"/>
</dbReference>
<evidence type="ECO:0000256" key="4">
    <source>
        <dbReference type="ARBA" id="ARBA00023242"/>
    </source>
</evidence>
<dbReference type="GO" id="GO:0032040">
    <property type="term" value="C:small-subunit processome"/>
    <property type="evidence" value="ECO:0007669"/>
    <property type="project" value="InterPro"/>
</dbReference>
<organism evidence="6">
    <name type="scientific">Euglena gracilis</name>
    <dbReference type="NCBI Taxonomy" id="3039"/>
    <lineage>
        <taxon>Eukaryota</taxon>
        <taxon>Discoba</taxon>
        <taxon>Euglenozoa</taxon>
        <taxon>Euglenida</taxon>
        <taxon>Spirocuta</taxon>
        <taxon>Euglenophyceae</taxon>
        <taxon>Euglenales</taxon>
        <taxon>Euglenaceae</taxon>
        <taxon>Euglena</taxon>
    </lineage>
</organism>
<evidence type="ECO:0000256" key="2">
    <source>
        <dbReference type="ARBA" id="ARBA00009211"/>
    </source>
</evidence>
<dbReference type="SMART" id="SM00931">
    <property type="entry name" value="NOSIC"/>
    <property type="match status" value="1"/>
</dbReference>
<dbReference type="InterPro" id="IPR042239">
    <property type="entry name" value="Nop_C"/>
</dbReference>
<evidence type="ECO:0000256" key="3">
    <source>
        <dbReference type="ARBA" id="ARBA00022517"/>
    </source>
</evidence>
<proteinExistence type="evidence at transcript level"/>
<dbReference type="FunFam" id="1.10.246.90:FF:000005">
    <property type="entry name" value="Nucleolar protein 5, putative"/>
    <property type="match status" value="1"/>
</dbReference>
<evidence type="ECO:0000256" key="1">
    <source>
        <dbReference type="ARBA" id="ARBA00004604"/>
    </source>
</evidence>
<keyword evidence="4" id="KW-0539">Nucleus</keyword>
<dbReference type="AlphaFoldDB" id="Q4VG15"/>
<dbReference type="InterPro" id="IPR036070">
    <property type="entry name" value="Nop_dom_sf"/>
</dbReference>
<dbReference type="GO" id="GO:0031428">
    <property type="term" value="C:box C/D methylation guide snoRNP complex"/>
    <property type="evidence" value="ECO:0007669"/>
    <property type="project" value="InterPro"/>
</dbReference>
<comment type="similarity">
    <text evidence="2">Belongs to the NOP5/NOP56 family.</text>
</comment>
<comment type="subcellular location">
    <subcellularLocation>
        <location evidence="1">Nucleus</location>
        <location evidence="1">Nucleolus</location>
    </subcellularLocation>
</comment>